<accession>A0A3B5K602</accession>
<dbReference type="InterPro" id="IPR036179">
    <property type="entry name" value="Ig-like_dom_sf"/>
</dbReference>
<reference evidence="14 15" key="1">
    <citation type="journal article" date="2011" name="Genome Biol. Evol.">
        <title>Integration of the genetic map and genome assembly of fugu facilitates insights into distinct features of genome evolution in teleosts and mammals.</title>
        <authorList>
            <person name="Kai W."/>
            <person name="Kikuchi K."/>
            <person name="Tohari S."/>
            <person name="Chew A.K."/>
            <person name="Tay A."/>
            <person name="Fujiwara A."/>
            <person name="Hosoya S."/>
            <person name="Suetake H."/>
            <person name="Naruse K."/>
            <person name="Brenner S."/>
            <person name="Suzuki Y."/>
            <person name="Venkatesh B."/>
        </authorList>
    </citation>
    <scope>NUCLEOTIDE SEQUENCE [LARGE SCALE GENOMIC DNA]</scope>
</reference>
<keyword evidence="8 12" id="KW-0472">Membrane</keyword>
<dbReference type="SUPFAM" id="SSF48726">
    <property type="entry name" value="Immunoglobulin"/>
    <property type="match status" value="8"/>
</dbReference>
<evidence type="ECO:0000256" key="10">
    <source>
        <dbReference type="ARBA" id="ARBA00023180"/>
    </source>
</evidence>
<comment type="subcellular location">
    <subcellularLocation>
        <location evidence="1">Membrane</location>
        <topology evidence="1">Single-pass type I membrane protein</topology>
    </subcellularLocation>
</comment>
<dbReference type="PANTHER" id="PTHR13771">
    <property type="entry name" value="INTERCELLULAR ADHESION MOLECULE"/>
    <property type="match status" value="1"/>
</dbReference>
<evidence type="ECO:0000313" key="15">
    <source>
        <dbReference type="Proteomes" id="UP000005226"/>
    </source>
</evidence>
<dbReference type="STRING" id="31033.ENSTRUP00000050848"/>
<dbReference type="InterPro" id="IPR013768">
    <property type="entry name" value="ICAM_N"/>
</dbReference>
<keyword evidence="6" id="KW-0130">Cell adhesion</keyword>
<evidence type="ECO:0000256" key="3">
    <source>
        <dbReference type="ARBA" id="ARBA00022692"/>
    </source>
</evidence>
<evidence type="ECO:0000259" key="13">
    <source>
        <dbReference type="PROSITE" id="PS50835"/>
    </source>
</evidence>
<dbReference type="Ensembl" id="ENSTRUT00000052013.2">
    <property type="protein sequence ID" value="ENSTRUP00000050848.2"/>
    <property type="gene ID" value="ENSTRUG00000022300.2"/>
</dbReference>
<evidence type="ECO:0000256" key="4">
    <source>
        <dbReference type="ARBA" id="ARBA00022729"/>
    </source>
</evidence>
<dbReference type="GO" id="GO:0098609">
    <property type="term" value="P:cell-cell adhesion"/>
    <property type="evidence" value="ECO:0007669"/>
    <property type="project" value="InterPro"/>
</dbReference>
<evidence type="ECO:0000313" key="14">
    <source>
        <dbReference type="Ensembl" id="ENSTRUP00000050848.2"/>
    </source>
</evidence>
<dbReference type="Gene3D" id="2.60.40.10">
    <property type="entry name" value="Immunoglobulins"/>
    <property type="match status" value="8"/>
</dbReference>
<dbReference type="Proteomes" id="UP000005226">
    <property type="component" value="Chromosome 5"/>
</dbReference>
<reference evidence="14" key="3">
    <citation type="submission" date="2025-09" db="UniProtKB">
        <authorList>
            <consortium name="Ensembl"/>
        </authorList>
    </citation>
    <scope>IDENTIFICATION</scope>
</reference>
<gene>
    <name evidence="14" type="primary">icam5</name>
</gene>
<dbReference type="PROSITE" id="PS50835">
    <property type="entry name" value="IG_LIKE"/>
    <property type="match status" value="5"/>
</dbReference>
<dbReference type="PANTHER" id="PTHR13771:SF9">
    <property type="entry name" value="INTERCELLULAR ADHESION MOLECULE 5"/>
    <property type="match status" value="1"/>
</dbReference>
<feature type="domain" description="Ig-like" evidence="13">
    <location>
        <begin position="122"/>
        <end position="224"/>
    </location>
</feature>
<dbReference type="InterPro" id="IPR013783">
    <property type="entry name" value="Ig-like_fold"/>
</dbReference>
<evidence type="ECO:0000256" key="11">
    <source>
        <dbReference type="ARBA" id="ARBA00023319"/>
    </source>
</evidence>
<keyword evidence="15" id="KW-1185">Reference proteome</keyword>
<comment type="similarity">
    <text evidence="2">Belongs to the immunoglobulin superfamily. ICAM family.</text>
</comment>
<dbReference type="PRINTS" id="PR01472">
    <property type="entry name" value="ICAMVCAM1"/>
</dbReference>
<evidence type="ECO:0000256" key="12">
    <source>
        <dbReference type="SAM" id="Phobius"/>
    </source>
</evidence>
<dbReference type="InterPro" id="IPR003598">
    <property type="entry name" value="Ig_sub2"/>
</dbReference>
<sequence>MRCQCTASNYLHSATKEFIIVVVKPSTAVPPAAITTPEAVPQSACPVILTPAEVVVRFGDPLSINCSTSAANVKEIDFIVSFGKKQVEQPLSVSWAVEEVKEWDVNAECFVTLEQNQCFKMPNVIVYKTPDSVSVSAGVTQEGAEMVLSCDVTNVAPLQALRVKWYRGNDMVHTQMLNDTSRTPASAVSTFRTAVMREDNGVEFRCAAELHLGPNGPELVPTVTSSAYTAVVLSCPVILTPAEVVVRFGDPLSINCSTSAANVKEIDFIVSFGKKQVEQPLSVSWAVEEVKEWDVNAECFVTLEQNQCFKMPNVIVYKTPDSVSVSAGVTQEGAEMVLSCDVTNVAPLQALRVKWYRGNDMVHTQMLNDTSRTPASAVSTFRTAVMREDNGVEFRCAAELHLGPNGPELVPTVTSSAYTAVVLCGFLSFHPSLQFYPCPVILTPAEVVVRFGDPLSINCSTSAANVKEIDFIVSFGKKQVEQPLSVSWAVEEVKEWDVNAECFVTLEQNQCSEMPNVIVYKTPDSVSVSAGVTQEGAEMVLSCDVTNVAPLQALRVKWYRGNDMVHTQMFNDTSRTPASAVSTLRNTAVREDNGVEFRCAAELHLGPNGPELVPTVTSSAYTAVVLCGFLSFHPSLQLPCHVDGNPPPTVQWYHGGTAISASVPLTRTGSGEYTAEVVNSLGKSSTSVYITVEYSPSFTCNQHYEIKEDAQVQSVCEPDGLPPPIITWTKDGAVIPTPPRWTKHDSGNYSLTATNKHGTRSHWLYLNVLFTPRRFTQERIIRITGATSTNAGVYVCVAKSKAGRVTRSVTLSRVPPEVLWLLPLLLIIIILLVVLLYRTCKKKHGEYRFVADRAKDGSDVSIPLTTKHKGVQA</sequence>
<dbReference type="InterPro" id="IPR047012">
    <property type="entry name" value="ICAM_VCAM"/>
</dbReference>
<dbReference type="InterPro" id="IPR003599">
    <property type="entry name" value="Ig_sub"/>
</dbReference>
<feature type="domain" description="Ig-like" evidence="13">
    <location>
        <begin position="696"/>
        <end position="812"/>
    </location>
</feature>
<keyword evidence="4" id="KW-0732">Signal</keyword>
<evidence type="ECO:0000256" key="8">
    <source>
        <dbReference type="ARBA" id="ARBA00023136"/>
    </source>
</evidence>
<feature type="domain" description="Ig-like" evidence="13">
    <location>
        <begin position="312"/>
        <end position="414"/>
    </location>
</feature>
<keyword evidence="5" id="KW-0677">Repeat</keyword>
<evidence type="ECO:0000256" key="2">
    <source>
        <dbReference type="ARBA" id="ARBA00005925"/>
    </source>
</evidence>
<dbReference type="GO" id="GO:0016020">
    <property type="term" value="C:membrane"/>
    <property type="evidence" value="ECO:0007669"/>
    <property type="project" value="UniProtKB-SubCell"/>
</dbReference>
<dbReference type="GeneTree" id="ENSGT00940000159005"/>
<feature type="transmembrane region" description="Helical" evidence="12">
    <location>
        <begin position="818"/>
        <end position="837"/>
    </location>
</feature>
<organism evidence="14 15">
    <name type="scientific">Takifugu rubripes</name>
    <name type="common">Japanese pufferfish</name>
    <name type="synonym">Fugu rubripes</name>
    <dbReference type="NCBI Taxonomy" id="31033"/>
    <lineage>
        <taxon>Eukaryota</taxon>
        <taxon>Metazoa</taxon>
        <taxon>Chordata</taxon>
        <taxon>Craniata</taxon>
        <taxon>Vertebrata</taxon>
        <taxon>Euteleostomi</taxon>
        <taxon>Actinopterygii</taxon>
        <taxon>Neopterygii</taxon>
        <taxon>Teleostei</taxon>
        <taxon>Neoteleostei</taxon>
        <taxon>Acanthomorphata</taxon>
        <taxon>Eupercaria</taxon>
        <taxon>Tetraodontiformes</taxon>
        <taxon>Tetradontoidea</taxon>
        <taxon>Tetraodontidae</taxon>
        <taxon>Takifugu</taxon>
    </lineage>
</organism>
<evidence type="ECO:0000256" key="6">
    <source>
        <dbReference type="ARBA" id="ARBA00022889"/>
    </source>
</evidence>
<evidence type="ECO:0000256" key="9">
    <source>
        <dbReference type="ARBA" id="ARBA00023157"/>
    </source>
</evidence>
<evidence type="ECO:0000256" key="1">
    <source>
        <dbReference type="ARBA" id="ARBA00004479"/>
    </source>
</evidence>
<evidence type="ECO:0000256" key="7">
    <source>
        <dbReference type="ARBA" id="ARBA00022989"/>
    </source>
</evidence>
<dbReference type="AlphaFoldDB" id="A0A3B5K602"/>
<dbReference type="Pfam" id="PF03921">
    <property type="entry name" value="ICAM_N"/>
    <property type="match status" value="3"/>
</dbReference>
<feature type="domain" description="Ig-like" evidence="13">
    <location>
        <begin position="635"/>
        <end position="691"/>
    </location>
</feature>
<dbReference type="InterPro" id="IPR003987">
    <property type="entry name" value="ICAM_VCAM_N"/>
</dbReference>
<dbReference type="InterPro" id="IPR007110">
    <property type="entry name" value="Ig-like_dom"/>
</dbReference>
<keyword evidence="10" id="KW-0325">Glycoprotein</keyword>
<dbReference type="SMART" id="SM00408">
    <property type="entry name" value="IGc2"/>
    <property type="match status" value="2"/>
</dbReference>
<keyword evidence="3 12" id="KW-0812">Transmembrane</keyword>
<keyword evidence="7 12" id="KW-1133">Transmembrane helix</keyword>
<reference evidence="14" key="2">
    <citation type="submission" date="2025-08" db="UniProtKB">
        <authorList>
            <consortium name="Ensembl"/>
        </authorList>
    </citation>
    <scope>IDENTIFICATION</scope>
</reference>
<dbReference type="Pfam" id="PF13895">
    <property type="entry name" value="Ig_2"/>
    <property type="match status" value="1"/>
</dbReference>
<dbReference type="GO" id="GO:0005178">
    <property type="term" value="F:integrin binding"/>
    <property type="evidence" value="ECO:0007669"/>
    <property type="project" value="InterPro"/>
</dbReference>
<proteinExistence type="inferred from homology"/>
<protein>
    <recommendedName>
        <fullName evidence="13">Ig-like domain-containing protein</fullName>
    </recommendedName>
</protein>
<dbReference type="InParanoid" id="A0A3B5K602"/>
<keyword evidence="9" id="KW-1015">Disulfide bond</keyword>
<evidence type="ECO:0000256" key="5">
    <source>
        <dbReference type="ARBA" id="ARBA00022737"/>
    </source>
</evidence>
<keyword evidence="11" id="KW-0393">Immunoglobulin domain</keyword>
<dbReference type="SMART" id="SM00409">
    <property type="entry name" value="IG"/>
    <property type="match status" value="4"/>
</dbReference>
<name>A0A3B5K602_TAKRU</name>
<feature type="domain" description="Ig-like" evidence="13">
    <location>
        <begin position="515"/>
        <end position="617"/>
    </location>
</feature>